<sequence>MIITIANESGGASKSMLADNLAALRAIAGRKVLLLDNDPQHASVNWCAERQASGKRPQVAARPISGKGLQPELENLAYRYNDIVIDTESRDSLGSRSALIAAHVAIIPVDLECLEQLNEAKLLARIDTARLFNPGLRILVVAICAEEPPCAEKMAVVRNFVASIPAAQLFHTAIHSGSALRLAFQDGLSVCEYQPADREAISEMKELCSEIFGR</sequence>
<protein>
    <submittedName>
        <fullName evidence="2">Chromosome partitioning protein ParA</fullName>
    </submittedName>
</protein>
<keyword evidence="3" id="KW-1185">Reference proteome</keyword>
<dbReference type="AlphaFoldDB" id="A0A916UZ82"/>
<name>A0A916UZ82_9BURK</name>
<dbReference type="InterPro" id="IPR002586">
    <property type="entry name" value="CobQ/CobB/MinD/ParA_Nub-bd_dom"/>
</dbReference>
<dbReference type="Gene3D" id="3.40.50.300">
    <property type="entry name" value="P-loop containing nucleotide triphosphate hydrolases"/>
    <property type="match status" value="1"/>
</dbReference>
<evidence type="ECO:0000259" key="1">
    <source>
        <dbReference type="Pfam" id="PF01656"/>
    </source>
</evidence>
<accession>A0A916UZ82</accession>
<evidence type="ECO:0000313" key="3">
    <source>
        <dbReference type="Proteomes" id="UP000637423"/>
    </source>
</evidence>
<dbReference type="PIRSF" id="PIRSF009320">
    <property type="entry name" value="Nuc_binding_HP_1000"/>
    <property type="match status" value="1"/>
</dbReference>
<reference evidence="2" key="2">
    <citation type="submission" date="2020-09" db="EMBL/GenBank/DDBJ databases">
        <authorList>
            <person name="Sun Q."/>
            <person name="Zhou Y."/>
        </authorList>
    </citation>
    <scope>NUCLEOTIDE SEQUENCE</scope>
    <source>
        <strain evidence="2">CGMCC 1.10998</strain>
    </source>
</reference>
<dbReference type="CDD" id="cd02042">
    <property type="entry name" value="ParAB_family"/>
    <property type="match status" value="1"/>
</dbReference>
<dbReference type="EMBL" id="BMED01000006">
    <property type="protein sequence ID" value="GGC94113.1"/>
    <property type="molecule type" value="Genomic_DNA"/>
</dbReference>
<organism evidence="2 3">
    <name type="scientific">Undibacterium terreum</name>
    <dbReference type="NCBI Taxonomy" id="1224302"/>
    <lineage>
        <taxon>Bacteria</taxon>
        <taxon>Pseudomonadati</taxon>
        <taxon>Pseudomonadota</taxon>
        <taxon>Betaproteobacteria</taxon>
        <taxon>Burkholderiales</taxon>
        <taxon>Oxalobacteraceae</taxon>
        <taxon>Undibacterium</taxon>
    </lineage>
</organism>
<feature type="domain" description="CobQ/CobB/MinD/ParA nucleotide binding" evidence="1">
    <location>
        <begin position="3"/>
        <end position="200"/>
    </location>
</feature>
<dbReference type="InterPro" id="IPR050678">
    <property type="entry name" value="DNA_Partitioning_ATPase"/>
</dbReference>
<dbReference type="InterPro" id="IPR027417">
    <property type="entry name" value="P-loop_NTPase"/>
</dbReference>
<dbReference type="PANTHER" id="PTHR13696:SF96">
    <property type="entry name" value="COBQ_COBB_MIND_PARA NUCLEOTIDE BINDING DOMAIN-CONTAINING PROTEIN"/>
    <property type="match status" value="1"/>
</dbReference>
<gene>
    <name evidence="2" type="ORF">GCM10011396_46790</name>
</gene>
<dbReference type="PANTHER" id="PTHR13696">
    <property type="entry name" value="P-LOOP CONTAINING NUCLEOSIDE TRIPHOSPHATE HYDROLASE"/>
    <property type="match status" value="1"/>
</dbReference>
<comment type="caution">
    <text evidence="2">The sequence shown here is derived from an EMBL/GenBank/DDBJ whole genome shotgun (WGS) entry which is preliminary data.</text>
</comment>
<proteinExistence type="predicted"/>
<dbReference type="Proteomes" id="UP000637423">
    <property type="component" value="Unassembled WGS sequence"/>
</dbReference>
<reference evidence="2" key="1">
    <citation type="journal article" date="2014" name="Int. J. Syst. Evol. Microbiol.">
        <title>Complete genome sequence of Corynebacterium casei LMG S-19264T (=DSM 44701T), isolated from a smear-ripened cheese.</title>
        <authorList>
            <consortium name="US DOE Joint Genome Institute (JGI-PGF)"/>
            <person name="Walter F."/>
            <person name="Albersmeier A."/>
            <person name="Kalinowski J."/>
            <person name="Ruckert C."/>
        </authorList>
    </citation>
    <scope>NUCLEOTIDE SEQUENCE</scope>
    <source>
        <strain evidence="2">CGMCC 1.10998</strain>
    </source>
</reference>
<dbReference type="Pfam" id="PF01656">
    <property type="entry name" value="CbiA"/>
    <property type="match status" value="1"/>
</dbReference>
<evidence type="ECO:0000313" key="2">
    <source>
        <dbReference type="EMBL" id="GGC94113.1"/>
    </source>
</evidence>
<dbReference type="RefSeq" id="WP_188568567.1">
    <property type="nucleotide sequence ID" value="NZ_BMED01000006.1"/>
</dbReference>
<dbReference type="SUPFAM" id="SSF52540">
    <property type="entry name" value="P-loop containing nucleoside triphosphate hydrolases"/>
    <property type="match status" value="1"/>
</dbReference>